<organism evidence="2 3">
    <name type="scientific">Roseibacillus persicicus</name>
    <dbReference type="NCBI Taxonomy" id="454148"/>
    <lineage>
        <taxon>Bacteria</taxon>
        <taxon>Pseudomonadati</taxon>
        <taxon>Verrucomicrobiota</taxon>
        <taxon>Verrucomicrobiia</taxon>
        <taxon>Verrucomicrobiales</taxon>
        <taxon>Verrucomicrobiaceae</taxon>
        <taxon>Roseibacillus</taxon>
    </lineage>
</organism>
<feature type="compositionally biased region" description="Polar residues" evidence="1">
    <location>
        <begin position="35"/>
        <end position="53"/>
    </location>
</feature>
<dbReference type="Proteomes" id="UP000644507">
    <property type="component" value="Unassembled WGS sequence"/>
</dbReference>
<evidence type="ECO:0000313" key="3">
    <source>
        <dbReference type="Proteomes" id="UP000644507"/>
    </source>
</evidence>
<evidence type="ECO:0000313" key="2">
    <source>
        <dbReference type="EMBL" id="GHC44169.1"/>
    </source>
</evidence>
<sequence>MSKRWLIVAGLVLLSALLLFFKSSRDREEEKNVRAPSTKSQQMTASGRQQASKTRADHLRAMVTPSPNFEPGEHKVEDLGDFTLPELKVPQATFEEALDALLEEYTFICLRTRQEPLDFRFEVPEGLDQRQDIHLTNRSFQQALQTLAIAYGLKLNWKEDGQFDLVKISDLPPSNKSPIQGRQWALPSNFKNYLEPYMTPNESVATDEGSTDISTTLKRFGWLRGDEVSVELFPTSSQLIMRSNRVELAELYQLMETFYGLAPSQQIFSNWMVTSPDEIALLEKGFLTLAELDEAMPPHAEVLSLPEVVARRGESAEVSLIQGDVESDWTGLTYSVSSEGYGFGVRESSRFEYRPGGEPIQLGENGTAFELPSQVVKENSDIAPPQRHALVERIPTDQGVLYMVTSTMAIDVTGRAVYPEDLAGE</sequence>
<feature type="region of interest" description="Disordered" evidence="1">
    <location>
        <begin position="29"/>
        <end position="56"/>
    </location>
</feature>
<reference evidence="2" key="1">
    <citation type="journal article" date="2014" name="Int. J. Syst. Evol. Microbiol.">
        <title>Complete genome sequence of Corynebacterium casei LMG S-19264T (=DSM 44701T), isolated from a smear-ripened cheese.</title>
        <authorList>
            <consortium name="US DOE Joint Genome Institute (JGI-PGF)"/>
            <person name="Walter F."/>
            <person name="Albersmeier A."/>
            <person name="Kalinowski J."/>
            <person name="Ruckert C."/>
        </authorList>
    </citation>
    <scope>NUCLEOTIDE SEQUENCE</scope>
    <source>
        <strain evidence="2">KCTC 12988</strain>
    </source>
</reference>
<dbReference type="RefSeq" id="WP_377047602.1">
    <property type="nucleotide sequence ID" value="NZ_JBHLZH010000031.1"/>
</dbReference>
<accession>A0A918WHD3</accession>
<evidence type="ECO:0000256" key="1">
    <source>
        <dbReference type="SAM" id="MobiDB-lite"/>
    </source>
</evidence>
<dbReference type="AlphaFoldDB" id="A0A918WHD3"/>
<name>A0A918WHD3_9BACT</name>
<keyword evidence="3" id="KW-1185">Reference proteome</keyword>
<proteinExistence type="predicted"/>
<gene>
    <name evidence="2" type="ORF">GCM10007100_06760</name>
</gene>
<reference evidence="2" key="2">
    <citation type="submission" date="2020-09" db="EMBL/GenBank/DDBJ databases">
        <authorList>
            <person name="Sun Q."/>
            <person name="Kim S."/>
        </authorList>
    </citation>
    <scope>NUCLEOTIDE SEQUENCE</scope>
    <source>
        <strain evidence="2">KCTC 12988</strain>
    </source>
</reference>
<dbReference type="EMBL" id="BMXI01000002">
    <property type="protein sequence ID" value="GHC44169.1"/>
    <property type="molecule type" value="Genomic_DNA"/>
</dbReference>
<protein>
    <submittedName>
        <fullName evidence="2">Uncharacterized protein</fullName>
    </submittedName>
</protein>
<comment type="caution">
    <text evidence="2">The sequence shown here is derived from an EMBL/GenBank/DDBJ whole genome shotgun (WGS) entry which is preliminary data.</text>
</comment>